<name>M3AI95_PSEFD</name>
<organism evidence="1 2">
    <name type="scientific">Pseudocercospora fijiensis (strain CIRAD86)</name>
    <name type="common">Black leaf streak disease fungus</name>
    <name type="synonym">Mycosphaerella fijiensis</name>
    <dbReference type="NCBI Taxonomy" id="383855"/>
    <lineage>
        <taxon>Eukaryota</taxon>
        <taxon>Fungi</taxon>
        <taxon>Dikarya</taxon>
        <taxon>Ascomycota</taxon>
        <taxon>Pezizomycotina</taxon>
        <taxon>Dothideomycetes</taxon>
        <taxon>Dothideomycetidae</taxon>
        <taxon>Mycosphaerellales</taxon>
        <taxon>Mycosphaerellaceae</taxon>
        <taxon>Pseudocercospora</taxon>
    </lineage>
</organism>
<dbReference type="RefSeq" id="XP_007924925.1">
    <property type="nucleotide sequence ID" value="XM_007926734.1"/>
</dbReference>
<dbReference type="HOGENOM" id="CLU_2832266_0_0_1"/>
<evidence type="ECO:0000313" key="1">
    <source>
        <dbReference type="EMBL" id="EME84301.1"/>
    </source>
</evidence>
<sequence>MMFVIAVWMPNSDSQCTLFHPEFQVVYCRAERGRRLRRKLDEDFRLAVVRVDFMDQVLMYEVDASH</sequence>
<dbReference type="Proteomes" id="UP000016932">
    <property type="component" value="Unassembled WGS sequence"/>
</dbReference>
<dbReference type="KEGG" id="pfj:MYCFIDRAFT_210845"/>
<dbReference type="VEuPathDB" id="FungiDB:MYCFIDRAFT_210845"/>
<dbReference type="GeneID" id="19337218"/>
<dbReference type="AlphaFoldDB" id="M3AI95"/>
<dbReference type="EMBL" id="KB446557">
    <property type="protein sequence ID" value="EME84301.1"/>
    <property type="molecule type" value="Genomic_DNA"/>
</dbReference>
<reference evidence="1 2" key="1">
    <citation type="journal article" date="2012" name="PLoS Pathog.">
        <title>Diverse lifestyles and strategies of plant pathogenesis encoded in the genomes of eighteen Dothideomycetes fungi.</title>
        <authorList>
            <person name="Ohm R.A."/>
            <person name="Feau N."/>
            <person name="Henrissat B."/>
            <person name="Schoch C.L."/>
            <person name="Horwitz B.A."/>
            <person name="Barry K.W."/>
            <person name="Condon B.J."/>
            <person name="Copeland A.C."/>
            <person name="Dhillon B."/>
            <person name="Glaser F."/>
            <person name="Hesse C.N."/>
            <person name="Kosti I."/>
            <person name="LaButti K."/>
            <person name="Lindquist E.A."/>
            <person name="Lucas S."/>
            <person name="Salamov A.A."/>
            <person name="Bradshaw R.E."/>
            <person name="Ciuffetti L."/>
            <person name="Hamelin R.C."/>
            <person name="Kema G.H.J."/>
            <person name="Lawrence C."/>
            <person name="Scott J.A."/>
            <person name="Spatafora J.W."/>
            <person name="Turgeon B.G."/>
            <person name="de Wit P.J.G.M."/>
            <person name="Zhong S."/>
            <person name="Goodwin S.B."/>
            <person name="Grigoriev I.V."/>
        </authorList>
    </citation>
    <scope>NUCLEOTIDE SEQUENCE [LARGE SCALE GENOMIC DNA]</scope>
    <source>
        <strain evidence="1 2">CIRAD86</strain>
    </source>
</reference>
<keyword evidence="2" id="KW-1185">Reference proteome</keyword>
<protein>
    <submittedName>
        <fullName evidence="1">Uncharacterized protein</fullName>
    </submittedName>
</protein>
<gene>
    <name evidence="1" type="ORF">MYCFIDRAFT_210845</name>
</gene>
<proteinExistence type="predicted"/>
<accession>M3AI95</accession>
<evidence type="ECO:0000313" key="2">
    <source>
        <dbReference type="Proteomes" id="UP000016932"/>
    </source>
</evidence>